<accession>A0AAN9EQ84</accession>
<gene>
    <name evidence="10" type="ORF">RIF29_28053</name>
</gene>
<evidence type="ECO:0000256" key="5">
    <source>
        <dbReference type="ARBA" id="ARBA00022781"/>
    </source>
</evidence>
<dbReference type="GO" id="GO:0031966">
    <property type="term" value="C:mitochondrial membrane"/>
    <property type="evidence" value="ECO:0007669"/>
    <property type="project" value="UniProtKB-SubCell"/>
</dbReference>
<keyword evidence="4" id="KW-0138">CF(0)</keyword>
<dbReference type="Proteomes" id="UP001372338">
    <property type="component" value="Unassembled WGS sequence"/>
</dbReference>
<dbReference type="PANTHER" id="PTHR12386">
    <property type="entry name" value="ATP SYNTHASE SUBUNIT"/>
    <property type="match status" value="1"/>
</dbReference>
<dbReference type="GO" id="GO:0045259">
    <property type="term" value="C:proton-transporting ATP synthase complex"/>
    <property type="evidence" value="ECO:0007669"/>
    <property type="project" value="UniProtKB-KW"/>
</dbReference>
<evidence type="ECO:0000313" key="10">
    <source>
        <dbReference type="EMBL" id="KAK7261734.1"/>
    </source>
</evidence>
<evidence type="ECO:0000256" key="4">
    <source>
        <dbReference type="ARBA" id="ARBA00022547"/>
    </source>
</evidence>
<reference evidence="10 11" key="1">
    <citation type="submission" date="2024-01" db="EMBL/GenBank/DDBJ databases">
        <title>The genomes of 5 underutilized Papilionoideae crops provide insights into root nodulation and disease resistanc.</title>
        <authorList>
            <person name="Yuan L."/>
        </authorList>
    </citation>
    <scope>NUCLEOTIDE SEQUENCE [LARGE SCALE GENOMIC DNA]</scope>
    <source>
        <strain evidence="10">ZHUSHIDOU_FW_LH</strain>
        <tissue evidence="10">Leaf</tissue>
    </source>
</reference>
<dbReference type="InterPro" id="IPR006808">
    <property type="entry name" value="ATP_synth_F0_gsu_mt"/>
</dbReference>
<keyword evidence="9" id="KW-0066">ATP synthesis</keyword>
<sequence length="145" mass="16458">MGSSMELETHGIQIRFDTLQKKSMASKIPQLQSKVAQASQVAANRGGSYYKLLMEQNKHYIQDPPTIEKCQSLAKQLFYTRLASIPHRYDSFYKELECAKNMLKNRQNINIENAGLVALFGLECYAWFCGGEIVGRGFTVTGYYV</sequence>
<organism evidence="10 11">
    <name type="scientific">Crotalaria pallida</name>
    <name type="common">Smooth rattlebox</name>
    <name type="synonym">Crotalaria striata</name>
    <dbReference type="NCBI Taxonomy" id="3830"/>
    <lineage>
        <taxon>Eukaryota</taxon>
        <taxon>Viridiplantae</taxon>
        <taxon>Streptophyta</taxon>
        <taxon>Embryophyta</taxon>
        <taxon>Tracheophyta</taxon>
        <taxon>Spermatophyta</taxon>
        <taxon>Magnoliopsida</taxon>
        <taxon>eudicotyledons</taxon>
        <taxon>Gunneridae</taxon>
        <taxon>Pentapetalae</taxon>
        <taxon>rosids</taxon>
        <taxon>fabids</taxon>
        <taxon>Fabales</taxon>
        <taxon>Fabaceae</taxon>
        <taxon>Papilionoideae</taxon>
        <taxon>50 kb inversion clade</taxon>
        <taxon>genistoids sensu lato</taxon>
        <taxon>core genistoids</taxon>
        <taxon>Crotalarieae</taxon>
        <taxon>Crotalaria</taxon>
    </lineage>
</organism>
<dbReference type="Pfam" id="PF04718">
    <property type="entry name" value="ATP-synt_G"/>
    <property type="match status" value="1"/>
</dbReference>
<keyword evidence="11" id="KW-1185">Reference proteome</keyword>
<dbReference type="GO" id="GO:0015986">
    <property type="term" value="P:proton motive force-driven ATP synthesis"/>
    <property type="evidence" value="ECO:0007669"/>
    <property type="project" value="InterPro"/>
</dbReference>
<keyword evidence="8" id="KW-0472">Membrane</keyword>
<evidence type="ECO:0000256" key="3">
    <source>
        <dbReference type="ARBA" id="ARBA00022448"/>
    </source>
</evidence>
<evidence type="ECO:0000256" key="9">
    <source>
        <dbReference type="ARBA" id="ARBA00023310"/>
    </source>
</evidence>
<protein>
    <submittedName>
        <fullName evidence="10">Uncharacterized protein</fullName>
    </submittedName>
</protein>
<evidence type="ECO:0000256" key="8">
    <source>
        <dbReference type="ARBA" id="ARBA00023136"/>
    </source>
</evidence>
<evidence type="ECO:0000256" key="2">
    <source>
        <dbReference type="ARBA" id="ARBA00005699"/>
    </source>
</evidence>
<evidence type="ECO:0000256" key="1">
    <source>
        <dbReference type="ARBA" id="ARBA00004325"/>
    </source>
</evidence>
<dbReference type="EMBL" id="JAYWIO010000005">
    <property type="protein sequence ID" value="KAK7261734.1"/>
    <property type="molecule type" value="Genomic_DNA"/>
</dbReference>
<keyword evidence="3" id="KW-0813">Transport</keyword>
<dbReference type="AlphaFoldDB" id="A0AAN9EQ84"/>
<evidence type="ECO:0000256" key="7">
    <source>
        <dbReference type="ARBA" id="ARBA00023128"/>
    </source>
</evidence>
<dbReference type="GO" id="GO:0015078">
    <property type="term" value="F:proton transmembrane transporter activity"/>
    <property type="evidence" value="ECO:0007669"/>
    <property type="project" value="InterPro"/>
</dbReference>
<keyword evidence="7" id="KW-0496">Mitochondrion</keyword>
<comment type="subcellular location">
    <subcellularLocation>
        <location evidence="1">Mitochondrion membrane</location>
    </subcellularLocation>
</comment>
<comment type="caution">
    <text evidence="10">The sequence shown here is derived from an EMBL/GenBank/DDBJ whole genome shotgun (WGS) entry which is preliminary data.</text>
</comment>
<keyword evidence="6" id="KW-0406">Ion transport</keyword>
<keyword evidence="5" id="KW-0375">Hydrogen ion transport</keyword>
<evidence type="ECO:0000313" key="11">
    <source>
        <dbReference type="Proteomes" id="UP001372338"/>
    </source>
</evidence>
<evidence type="ECO:0000256" key="6">
    <source>
        <dbReference type="ARBA" id="ARBA00023065"/>
    </source>
</evidence>
<proteinExistence type="inferred from homology"/>
<name>A0AAN9EQ84_CROPI</name>
<comment type="similarity">
    <text evidence="2">Belongs to the ATPase g subunit family.</text>
</comment>